<reference evidence="8" key="1">
    <citation type="journal article" date="2019" name="Int. J. Syst. Evol. Microbiol.">
        <title>The Global Catalogue of Microorganisms (GCM) 10K type strain sequencing project: providing services to taxonomists for standard genome sequencing and annotation.</title>
        <authorList>
            <consortium name="The Broad Institute Genomics Platform"/>
            <consortium name="The Broad Institute Genome Sequencing Center for Infectious Disease"/>
            <person name="Wu L."/>
            <person name="Ma J."/>
        </authorList>
    </citation>
    <scope>NUCLEOTIDE SEQUENCE [LARGE SCALE GENOMIC DNA]</scope>
    <source>
        <strain evidence="8">CGMCC 4.7246</strain>
    </source>
</reference>
<dbReference type="InterPro" id="IPR000878">
    <property type="entry name" value="4pyrrol_Mease"/>
</dbReference>
<dbReference type="RefSeq" id="WP_380637717.1">
    <property type="nucleotide sequence ID" value="NZ_JBHSQO010000019.1"/>
</dbReference>
<evidence type="ECO:0000259" key="6">
    <source>
        <dbReference type="Pfam" id="PF00590"/>
    </source>
</evidence>
<evidence type="ECO:0000256" key="3">
    <source>
        <dbReference type="ARBA" id="ARBA00022603"/>
    </source>
</evidence>
<gene>
    <name evidence="7" type="ORF">ACFP3R_19750</name>
</gene>
<protein>
    <submittedName>
        <fullName evidence="7">SAM-dependent methyltransferase</fullName>
    </submittedName>
</protein>
<accession>A0ABW1P7W1</accession>
<evidence type="ECO:0000256" key="4">
    <source>
        <dbReference type="ARBA" id="ARBA00022679"/>
    </source>
</evidence>
<dbReference type="EMBL" id="JBHSQO010000019">
    <property type="protein sequence ID" value="MFC6091516.1"/>
    <property type="molecule type" value="Genomic_DNA"/>
</dbReference>
<evidence type="ECO:0000313" key="8">
    <source>
        <dbReference type="Proteomes" id="UP001596220"/>
    </source>
</evidence>
<sequence length="173" mass="18498">MCERLIAEHPGSGETGAFLVWGDPALYDSVIAVVDDVLARGTTGFDVRVVPGISIISALAARHRTTVDQVSVAVRITTGRRPARGWPECVDDVLVVLDSRDAFPGFVDEPGVTVHWGACVGTPDEILIAGPLPEVADRIIEARERARAAKGWIMDSYLLRRPAGRSTAPNTSA</sequence>
<evidence type="ECO:0000313" key="7">
    <source>
        <dbReference type="EMBL" id="MFC6091516.1"/>
    </source>
</evidence>
<evidence type="ECO:0000256" key="1">
    <source>
        <dbReference type="ARBA" id="ARBA00004953"/>
    </source>
</evidence>
<dbReference type="PANTHER" id="PTHR43467:SF1">
    <property type="entry name" value="PRECORRIN-6A SYNTHASE [DEACETYLATING]"/>
    <property type="match status" value="1"/>
</dbReference>
<dbReference type="InterPro" id="IPR014776">
    <property type="entry name" value="4pyrrole_Mease_sub2"/>
</dbReference>
<keyword evidence="4" id="KW-0808">Transferase</keyword>
<comment type="pathway">
    <text evidence="1">Cofactor biosynthesis; adenosylcobalamin biosynthesis.</text>
</comment>
<name>A0ABW1P7W1_9PSEU</name>
<keyword evidence="3 7" id="KW-0489">Methyltransferase</keyword>
<organism evidence="7 8">
    <name type="scientific">Saccharothrix lopnurensis</name>
    <dbReference type="NCBI Taxonomy" id="1670621"/>
    <lineage>
        <taxon>Bacteria</taxon>
        <taxon>Bacillati</taxon>
        <taxon>Actinomycetota</taxon>
        <taxon>Actinomycetes</taxon>
        <taxon>Pseudonocardiales</taxon>
        <taxon>Pseudonocardiaceae</taxon>
        <taxon>Saccharothrix</taxon>
    </lineage>
</organism>
<comment type="caution">
    <text evidence="7">The sequence shown here is derived from an EMBL/GenBank/DDBJ whole genome shotgun (WGS) entry which is preliminary data.</text>
</comment>
<dbReference type="Gene3D" id="3.30.950.10">
    <property type="entry name" value="Methyltransferase, Cobalt-precorrin-4 Transmethylase, Domain 2"/>
    <property type="match status" value="1"/>
</dbReference>
<dbReference type="Proteomes" id="UP001596220">
    <property type="component" value="Unassembled WGS sequence"/>
</dbReference>
<dbReference type="InterPro" id="IPR014777">
    <property type="entry name" value="4pyrrole_Mease_sub1"/>
</dbReference>
<dbReference type="Gene3D" id="3.40.1010.10">
    <property type="entry name" value="Cobalt-precorrin-4 Transmethylase, Domain 1"/>
    <property type="match status" value="1"/>
</dbReference>
<evidence type="ECO:0000256" key="2">
    <source>
        <dbReference type="ARBA" id="ARBA00022573"/>
    </source>
</evidence>
<dbReference type="Pfam" id="PF00590">
    <property type="entry name" value="TP_methylase"/>
    <property type="match status" value="1"/>
</dbReference>
<dbReference type="GO" id="GO:0008168">
    <property type="term" value="F:methyltransferase activity"/>
    <property type="evidence" value="ECO:0007669"/>
    <property type="project" value="UniProtKB-KW"/>
</dbReference>
<dbReference type="PANTHER" id="PTHR43467">
    <property type="entry name" value="COBALT-PRECORRIN-2 C(20)-METHYLTRANSFERASE"/>
    <property type="match status" value="1"/>
</dbReference>
<evidence type="ECO:0000256" key="5">
    <source>
        <dbReference type="ARBA" id="ARBA00022691"/>
    </source>
</evidence>
<dbReference type="InterPro" id="IPR035996">
    <property type="entry name" value="4pyrrol_Methylase_sf"/>
</dbReference>
<keyword evidence="2" id="KW-0169">Cobalamin biosynthesis</keyword>
<keyword evidence="8" id="KW-1185">Reference proteome</keyword>
<proteinExistence type="predicted"/>
<feature type="domain" description="Tetrapyrrole methylase" evidence="6">
    <location>
        <begin position="4"/>
        <end position="135"/>
    </location>
</feature>
<dbReference type="GO" id="GO:0032259">
    <property type="term" value="P:methylation"/>
    <property type="evidence" value="ECO:0007669"/>
    <property type="project" value="UniProtKB-KW"/>
</dbReference>
<dbReference type="SUPFAM" id="SSF53790">
    <property type="entry name" value="Tetrapyrrole methylase"/>
    <property type="match status" value="1"/>
</dbReference>
<keyword evidence="5" id="KW-0949">S-adenosyl-L-methionine</keyword>